<sequence>MHFKLILGASIGILAVLFVVFLGSLLLFRNLCRNMSHKRSDEKGDSLHAITKSPAAYSIVRGGHLPDEGVACHISLSELVNATNNFRNKIGKGSFGSVYYGQMQDGKEVAVKIMADSSSQLTQQFVTEVVLCSAMRPSIFNFLDILLCMYDMHCCYIIESLFTE</sequence>
<protein>
    <recommendedName>
        <fullName evidence="3">Protein kinase domain-containing protein</fullName>
    </recommendedName>
</protein>
<dbReference type="Proteomes" id="UP001054252">
    <property type="component" value="Unassembled WGS sequence"/>
</dbReference>
<feature type="domain" description="Protein kinase" evidence="3">
    <location>
        <begin position="84"/>
        <end position="164"/>
    </location>
</feature>
<keyword evidence="1" id="KW-0067">ATP-binding</keyword>
<dbReference type="PANTHER" id="PTHR45631:SF19">
    <property type="entry name" value="PROTEIN KINASE DOMAIN-CONTAINING PROTEIN"/>
    <property type="match status" value="1"/>
</dbReference>
<feature type="binding site" evidence="1">
    <location>
        <position position="112"/>
    </location>
    <ligand>
        <name>ATP</name>
        <dbReference type="ChEBI" id="CHEBI:30616"/>
    </ligand>
</feature>
<evidence type="ECO:0000259" key="3">
    <source>
        <dbReference type="PROSITE" id="PS50011"/>
    </source>
</evidence>
<dbReference type="Pfam" id="PF07714">
    <property type="entry name" value="PK_Tyr_Ser-Thr"/>
    <property type="match status" value="1"/>
</dbReference>
<keyword evidence="2" id="KW-1133">Transmembrane helix</keyword>
<name>A0AAV5JTF9_9ROSI</name>
<dbReference type="PROSITE" id="PS00107">
    <property type="entry name" value="PROTEIN_KINASE_ATP"/>
    <property type="match status" value="1"/>
</dbReference>
<proteinExistence type="predicted"/>
<evidence type="ECO:0000256" key="2">
    <source>
        <dbReference type="SAM" id="Phobius"/>
    </source>
</evidence>
<accession>A0AAV5JTF9</accession>
<gene>
    <name evidence="4" type="ORF">SLEP1_g25505</name>
</gene>
<dbReference type="InterPro" id="IPR011009">
    <property type="entry name" value="Kinase-like_dom_sf"/>
</dbReference>
<dbReference type="GO" id="GO:0004672">
    <property type="term" value="F:protein kinase activity"/>
    <property type="evidence" value="ECO:0007669"/>
    <property type="project" value="InterPro"/>
</dbReference>
<keyword evidence="2" id="KW-0472">Membrane</keyword>
<dbReference type="InterPro" id="IPR000719">
    <property type="entry name" value="Prot_kinase_dom"/>
</dbReference>
<dbReference type="InterPro" id="IPR001245">
    <property type="entry name" value="Ser-Thr/Tyr_kinase_cat_dom"/>
</dbReference>
<keyword evidence="1" id="KW-0547">Nucleotide-binding</keyword>
<dbReference type="EMBL" id="BPVZ01000041">
    <property type="protein sequence ID" value="GKV14669.1"/>
    <property type="molecule type" value="Genomic_DNA"/>
</dbReference>
<dbReference type="Gene3D" id="3.30.200.20">
    <property type="entry name" value="Phosphorylase Kinase, domain 1"/>
    <property type="match status" value="1"/>
</dbReference>
<feature type="transmembrane region" description="Helical" evidence="2">
    <location>
        <begin position="6"/>
        <end position="28"/>
    </location>
</feature>
<keyword evidence="2" id="KW-0812">Transmembrane</keyword>
<dbReference type="PANTHER" id="PTHR45631">
    <property type="entry name" value="OS07G0107800 PROTEIN-RELATED"/>
    <property type="match status" value="1"/>
</dbReference>
<evidence type="ECO:0000313" key="4">
    <source>
        <dbReference type="EMBL" id="GKV14669.1"/>
    </source>
</evidence>
<evidence type="ECO:0000313" key="5">
    <source>
        <dbReference type="Proteomes" id="UP001054252"/>
    </source>
</evidence>
<dbReference type="PROSITE" id="PS50011">
    <property type="entry name" value="PROTEIN_KINASE_DOM"/>
    <property type="match status" value="1"/>
</dbReference>
<dbReference type="AlphaFoldDB" id="A0AAV5JTF9"/>
<dbReference type="SUPFAM" id="SSF56112">
    <property type="entry name" value="Protein kinase-like (PK-like)"/>
    <property type="match status" value="1"/>
</dbReference>
<evidence type="ECO:0000256" key="1">
    <source>
        <dbReference type="PROSITE-ProRule" id="PRU10141"/>
    </source>
</evidence>
<organism evidence="4 5">
    <name type="scientific">Rubroshorea leprosula</name>
    <dbReference type="NCBI Taxonomy" id="152421"/>
    <lineage>
        <taxon>Eukaryota</taxon>
        <taxon>Viridiplantae</taxon>
        <taxon>Streptophyta</taxon>
        <taxon>Embryophyta</taxon>
        <taxon>Tracheophyta</taxon>
        <taxon>Spermatophyta</taxon>
        <taxon>Magnoliopsida</taxon>
        <taxon>eudicotyledons</taxon>
        <taxon>Gunneridae</taxon>
        <taxon>Pentapetalae</taxon>
        <taxon>rosids</taxon>
        <taxon>malvids</taxon>
        <taxon>Malvales</taxon>
        <taxon>Dipterocarpaceae</taxon>
        <taxon>Rubroshorea</taxon>
    </lineage>
</organism>
<comment type="caution">
    <text evidence="4">The sequence shown here is derived from an EMBL/GenBank/DDBJ whole genome shotgun (WGS) entry which is preliminary data.</text>
</comment>
<reference evidence="4 5" key="1">
    <citation type="journal article" date="2021" name="Commun. Biol.">
        <title>The genome of Shorea leprosula (Dipterocarpaceae) highlights the ecological relevance of drought in aseasonal tropical rainforests.</title>
        <authorList>
            <person name="Ng K.K.S."/>
            <person name="Kobayashi M.J."/>
            <person name="Fawcett J.A."/>
            <person name="Hatakeyama M."/>
            <person name="Paape T."/>
            <person name="Ng C.H."/>
            <person name="Ang C.C."/>
            <person name="Tnah L.H."/>
            <person name="Lee C.T."/>
            <person name="Nishiyama T."/>
            <person name="Sese J."/>
            <person name="O'Brien M.J."/>
            <person name="Copetti D."/>
            <person name="Mohd Noor M.I."/>
            <person name="Ong R.C."/>
            <person name="Putra M."/>
            <person name="Sireger I.Z."/>
            <person name="Indrioko S."/>
            <person name="Kosugi Y."/>
            <person name="Izuno A."/>
            <person name="Isagi Y."/>
            <person name="Lee S.L."/>
            <person name="Shimizu K.K."/>
        </authorList>
    </citation>
    <scope>NUCLEOTIDE SEQUENCE [LARGE SCALE GENOMIC DNA]</scope>
    <source>
        <strain evidence="4">214</strain>
    </source>
</reference>
<keyword evidence="5" id="KW-1185">Reference proteome</keyword>
<dbReference type="InterPro" id="IPR017441">
    <property type="entry name" value="Protein_kinase_ATP_BS"/>
</dbReference>
<dbReference type="GO" id="GO:0005524">
    <property type="term" value="F:ATP binding"/>
    <property type="evidence" value="ECO:0007669"/>
    <property type="project" value="UniProtKB-UniRule"/>
</dbReference>